<dbReference type="STRING" id="1245471.PCA10_29560"/>
<dbReference type="eggNOG" id="COG0491">
    <property type="taxonomic scope" value="Bacteria"/>
</dbReference>
<dbReference type="Pfam" id="PF21221">
    <property type="entry name" value="B_lactamase-like_C"/>
    <property type="match status" value="1"/>
</dbReference>
<dbReference type="Pfam" id="PF00753">
    <property type="entry name" value="Lactamase_B"/>
    <property type="match status" value="1"/>
</dbReference>
<dbReference type="EMBL" id="AP013068">
    <property type="protein sequence ID" value="BAN48688.1"/>
    <property type="molecule type" value="Genomic_DNA"/>
</dbReference>
<dbReference type="KEGG" id="pre:PCA10_29560"/>
<name>S6ARV1_METRE</name>
<evidence type="ECO:0000313" key="3">
    <source>
        <dbReference type="Proteomes" id="UP000015503"/>
    </source>
</evidence>
<dbReference type="InterPro" id="IPR001279">
    <property type="entry name" value="Metallo-B-lactamas"/>
</dbReference>
<dbReference type="Gene3D" id="3.60.15.10">
    <property type="entry name" value="Ribonuclease Z/Hydroxyacylglutathione hydrolase-like"/>
    <property type="match status" value="1"/>
</dbReference>
<evidence type="ECO:0000313" key="2">
    <source>
        <dbReference type="EMBL" id="BAN48688.1"/>
    </source>
</evidence>
<dbReference type="PANTHER" id="PTHR23131">
    <property type="entry name" value="ENDORIBONUCLEASE LACTB2"/>
    <property type="match status" value="1"/>
</dbReference>
<dbReference type="AlphaFoldDB" id="S6ARV1"/>
<dbReference type="SMART" id="SM00849">
    <property type="entry name" value="Lactamase_B"/>
    <property type="match status" value="1"/>
</dbReference>
<dbReference type="PANTHER" id="PTHR23131:SF4">
    <property type="entry name" value="METALLO-BETA-LACTAMASE SUPERFAMILY POTEIN"/>
    <property type="match status" value="1"/>
</dbReference>
<reference evidence="2 3" key="1">
    <citation type="journal article" date="2013" name="Genome Announc.">
        <title>Complete Genome Sequence of the Carbazole Degrader Pseudomonas resinovorans Strain CA10 (NBRC 106553).</title>
        <authorList>
            <person name="Shintani M."/>
            <person name="Hosoyama A."/>
            <person name="Ohji S."/>
            <person name="Tsuchikane K."/>
            <person name="Takarada H."/>
            <person name="Yamazoe A."/>
            <person name="Fujita N."/>
            <person name="Nojiri H."/>
        </authorList>
    </citation>
    <scope>NUCLEOTIDE SEQUENCE [LARGE SCALE GENOMIC DNA]</scope>
    <source>
        <strain evidence="2 3">NBRC 106553</strain>
    </source>
</reference>
<dbReference type="InterPro" id="IPR050662">
    <property type="entry name" value="Sec-metab_biosynth-thioest"/>
</dbReference>
<dbReference type="PATRIC" id="fig|1245471.3.peg.2975"/>
<protein>
    <recommendedName>
        <fullName evidence="1">Metallo-beta-lactamase domain-containing protein</fullName>
    </recommendedName>
</protein>
<feature type="domain" description="Metallo-beta-lactamase" evidence="1">
    <location>
        <begin position="47"/>
        <end position="266"/>
    </location>
</feature>
<dbReference type="InterPro" id="IPR048933">
    <property type="entry name" value="B_lactamase-like_C"/>
</dbReference>
<sequence length="354" mass="39618">MTMETRADAERQALEYPFDSVPETGEVLEVATGVYWLRMPLPLSLDHINLWAVDDGAGWALFDTGIHSEATLAAWRRLLGPGGALGGRPVTRVFVTHMHPDHVGLAGWLTREHGCELWMTFGEYMNCRVLAADSGREAPAEAIRFYTRAGWDAQAISQYRARFGGFGRHIAPLPQSFRRLEHGQRLRIGEHEWRVVVGAGHSPEHASFHCPALRLLISGDQVLPRISPNVSVFPTEPMADPMRHWLDSLAGLRREVPDDVLVLPSHNEPFRALHARLERLDEGHRRALERLLVALAEGPKRVVDLFGVLFRRPIDGELLPLATGECLANLNHLLHQGRVLVSEDEQGVAWYRAG</sequence>
<dbReference type="HOGENOM" id="CLU_048478_0_1_6"/>
<proteinExistence type="predicted"/>
<dbReference type="OrthoDB" id="9815874at2"/>
<dbReference type="Proteomes" id="UP000015503">
    <property type="component" value="Chromosome"/>
</dbReference>
<evidence type="ECO:0000259" key="1">
    <source>
        <dbReference type="SMART" id="SM00849"/>
    </source>
</evidence>
<dbReference type="SUPFAM" id="SSF56281">
    <property type="entry name" value="Metallo-hydrolase/oxidoreductase"/>
    <property type="match status" value="1"/>
</dbReference>
<dbReference type="InterPro" id="IPR036388">
    <property type="entry name" value="WH-like_DNA-bd_sf"/>
</dbReference>
<gene>
    <name evidence="2" type="ORF">PCA10_29560</name>
</gene>
<dbReference type="Gene3D" id="1.10.10.10">
    <property type="entry name" value="Winged helix-like DNA-binding domain superfamily/Winged helix DNA-binding domain"/>
    <property type="match status" value="1"/>
</dbReference>
<dbReference type="InterPro" id="IPR036866">
    <property type="entry name" value="RibonucZ/Hydroxyglut_hydro"/>
</dbReference>
<accession>S6ARV1</accession>
<organism evidence="2 3">
    <name type="scientific">Metapseudomonas resinovorans NBRC 106553</name>
    <dbReference type="NCBI Taxonomy" id="1245471"/>
    <lineage>
        <taxon>Bacteria</taxon>
        <taxon>Pseudomonadati</taxon>
        <taxon>Pseudomonadota</taxon>
        <taxon>Gammaproteobacteria</taxon>
        <taxon>Pseudomonadales</taxon>
        <taxon>Pseudomonadaceae</taxon>
        <taxon>Metapseudomonas</taxon>
    </lineage>
</organism>
<keyword evidence="3" id="KW-1185">Reference proteome</keyword>